<feature type="region of interest" description="Disordered" evidence="1">
    <location>
        <begin position="51"/>
        <end position="81"/>
    </location>
</feature>
<dbReference type="Proteomes" id="UP000752171">
    <property type="component" value="Unassembled WGS sequence"/>
</dbReference>
<comment type="caution">
    <text evidence="3">The sequence shown here is derived from an EMBL/GenBank/DDBJ whole genome shotgun (WGS) entry which is preliminary data.</text>
</comment>
<name>A0A8T2L0Z9_ASTMX</name>
<organism evidence="3 4">
    <name type="scientific">Astyanax mexicanus</name>
    <name type="common">Blind cave fish</name>
    <name type="synonym">Astyanax fasciatus mexicanus</name>
    <dbReference type="NCBI Taxonomy" id="7994"/>
    <lineage>
        <taxon>Eukaryota</taxon>
        <taxon>Metazoa</taxon>
        <taxon>Chordata</taxon>
        <taxon>Craniata</taxon>
        <taxon>Vertebrata</taxon>
        <taxon>Euteleostomi</taxon>
        <taxon>Actinopterygii</taxon>
        <taxon>Neopterygii</taxon>
        <taxon>Teleostei</taxon>
        <taxon>Ostariophysi</taxon>
        <taxon>Characiformes</taxon>
        <taxon>Characoidei</taxon>
        <taxon>Acestrorhamphidae</taxon>
        <taxon>Acestrorhamphinae</taxon>
        <taxon>Astyanax</taxon>
    </lineage>
</organism>
<dbReference type="AlphaFoldDB" id="A0A8T2L0Z9"/>
<dbReference type="OrthoDB" id="9049358at2759"/>
<protein>
    <submittedName>
        <fullName evidence="3">Uncharacterized protein</fullName>
    </submittedName>
</protein>
<feature type="compositionally biased region" description="Basic and acidic residues" evidence="1">
    <location>
        <begin position="52"/>
        <end position="61"/>
    </location>
</feature>
<evidence type="ECO:0000256" key="1">
    <source>
        <dbReference type="SAM" id="MobiDB-lite"/>
    </source>
</evidence>
<evidence type="ECO:0000313" key="3">
    <source>
        <dbReference type="EMBL" id="KAG9264829.1"/>
    </source>
</evidence>
<gene>
    <name evidence="3" type="ORF">AMEX_G21160</name>
</gene>
<keyword evidence="2" id="KW-0732">Signal</keyword>
<evidence type="ECO:0000256" key="2">
    <source>
        <dbReference type="SAM" id="SignalP"/>
    </source>
</evidence>
<proteinExistence type="predicted"/>
<reference evidence="3 4" key="1">
    <citation type="submission" date="2021-07" db="EMBL/GenBank/DDBJ databases">
        <authorList>
            <person name="Imarazene B."/>
            <person name="Zahm M."/>
            <person name="Klopp C."/>
            <person name="Cabau C."/>
            <person name="Beille S."/>
            <person name="Jouanno E."/>
            <person name="Castinel A."/>
            <person name="Lluch J."/>
            <person name="Gil L."/>
            <person name="Kuchtly C."/>
            <person name="Lopez Roques C."/>
            <person name="Donnadieu C."/>
            <person name="Parrinello H."/>
            <person name="Journot L."/>
            <person name="Du K."/>
            <person name="Schartl M."/>
            <person name="Retaux S."/>
            <person name="Guiguen Y."/>
        </authorList>
    </citation>
    <scope>NUCLEOTIDE SEQUENCE [LARGE SCALE GENOMIC DNA]</scope>
    <source>
        <strain evidence="3">Pach_M1</strain>
        <tissue evidence="3">Testis</tissue>
    </source>
</reference>
<sequence>MLVSMLTALYMMMRLAEQLGVRLVRQPDALPYMVSQPLPWQVHYVSHSRRGSKADEYEGQRRNSMGVYRKNSTSSNGQPVLVNPAFADKAAATIQHQYRKYQQKKHKDAK</sequence>
<dbReference type="EMBL" id="JAICCE010000018">
    <property type="protein sequence ID" value="KAG9264829.1"/>
    <property type="molecule type" value="Genomic_DNA"/>
</dbReference>
<feature type="signal peptide" evidence="2">
    <location>
        <begin position="1"/>
        <end position="18"/>
    </location>
</feature>
<evidence type="ECO:0000313" key="4">
    <source>
        <dbReference type="Proteomes" id="UP000752171"/>
    </source>
</evidence>
<feature type="chain" id="PRO_5035769909" evidence="2">
    <location>
        <begin position="19"/>
        <end position="110"/>
    </location>
</feature>
<accession>A0A8T2L0Z9</accession>